<comment type="function">
    <text evidence="3">Catalyzes the addition of L-lysine to the nucleotide precursor UDP-N-acetylmuramoyl-L-alanyl-D-glutamate (UMAG) in the biosynthesis of bacterial cell-wall peptidoglycan.</text>
</comment>
<dbReference type="Pfam" id="PF02875">
    <property type="entry name" value="Mur_ligase_C"/>
    <property type="match status" value="1"/>
</dbReference>
<keyword evidence="3" id="KW-0547">Nucleotide-binding</keyword>
<dbReference type="GO" id="GO:0000287">
    <property type="term" value="F:magnesium ion binding"/>
    <property type="evidence" value="ECO:0007669"/>
    <property type="project" value="UniProtKB-UniRule"/>
</dbReference>
<dbReference type="GO" id="GO:0008360">
    <property type="term" value="P:regulation of cell shape"/>
    <property type="evidence" value="ECO:0007669"/>
    <property type="project" value="UniProtKB-KW"/>
</dbReference>
<dbReference type="SUPFAM" id="SSF53244">
    <property type="entry name" value="MurD-like peptide ligases, peptide-binding domain"/>
    <property type="match status" value="1"/>
</dbReference>
<dbReference type="STRING" id="89059.LAC1533_2085"/>
<dbReference type="GO" id="GO:0009252">
    <property type="term" value="P:peptidoglycan biosynthetic process"/>
    <property type="evidence" value="ECO:0007669"/>
    <property type="project" value="UniProtKB-UniRule"/>
</dbReference>
<comment type="subcellular location">
    <subcellularLocation>
        <location evidence="3 4">Cytoplasm</location>
    </subcellularLocation>
</comment>
<feature type="short sequence motif" description="L-lysine recognition motif" evidence="3">
    <location>
        <begin position="430"/>
        <end position="433"/>
    </location>
</feature>
<dbReference type="InterPro" id="IPR035911">
    <property type="entry name" value="MurE/MurF_N"/>
</dbReference>
<dbReference type="NCBIfam" id="TIGR01085">
    <property type="entry name" value="murE"/>
    <property type="match status" value="1"/>
</dbReference>
<feature type="binding site" evidence="3">
    <location>
        <begin position="115"/>
        <end position="121"/>
    </location>
    <ligand>
        <name>ATP</name>
        <dbReference type="ChEBI" id="CHEBI:30616"/>
    </ligand>
</feature>
<dbReference type="InterPro" id="IPR036565">
    <property type="entry name" value="Mur-like_cat_sf"/>
</dbReference>
<evidence type="ECO:0000256" key="3">
    <source>
        <dbReference type="HAMAP-Rule" id="MF_00208"/>
    </source>
</evidence>
<protein>
    <recommendedName>
        <fullName evidence="3">UDP-N-acetylmuramoyl-L-alanyl-D-glutamate--L-lysine ligase</fullName>
        <ecNumber evidence="3">6.3.2.7</ecNumber>
    </recommendedName>
    <alternativeName>
        <fullName evidence="3">L-lysine-adding enzyme</fullName>
    </alternativeName>
    <alternativeName>
        <fullName evidence="3">UDP-MurNAc-L-Ala-D-Glu:L-Lys ligase</fullName>
    </alternativeName>
    <alternativeName>
        <fullName evidence="3">UDP-MurNAc-tripeptide synthetase</fullName>
    </alternativeName>
    <alternativeName>
        <fullName evidence="3">UDP-N-acetylmuramyl-tripeptide synthetase</fullName>
    </alternativeName>
</protein>
<dbReference type="PATRIC" id="fig|89059.3.peg.1729"/>
<gene>
    <name evidence="3" type="primary">murE</name>
    <name evidence="7" type="ORF">IV43_GL001621</name>
</gene>
<dbReference type="GO" id="GO:0071555">
    <property type="term" value="P:cell wall organization"/>
    <property type="evidence" value="ECO:0007669"/>
    <property type="project" value="UniProtKB-KW"/>
</dbReference>
<sequence>MALTMSQTMTLLSEHDLLIEKKAAQEPPRKFTHVTYDSRQATAQTLFFCKGNFEPDYLNQAKEKGATAYVSEREYVQGQGLTAIIVRDVQKAMSLLGAAFYGFPQNQLFITGITGTKGKTTTAYFAHGVQDAHTNGHAALFSTIDRITGPKPEQRFKSDLTTPESLDLFHDMAEAVKNGMTHLIMEVSSQAFKKNRVYGLKYDLGIFLNISPDHIGRNEHPTFEDYLYCKEQLLRNSKNVIINAESQHFDEINGAAKGSLMDDHIYLYARENSLISFQTQVDFEFKETRQDLTESTVEISSYSDKGRKLAIDGAYEVDIPGDYNQENAIAAIVSAAMTGVSATEIRQHLPEVRVPGRMEVFQTKDHGTVYIDYAHNYASLKSLLSFLRQQIPDERLIVLTGSTGDKGISRRSGLGQAISEEADVAILTSDDPATEDPLQIAQEIDQHIDHDQVEVQIVLDRKTAVKQAIMLSKPGEIVVLAGKGRDATQKLNGKNVPYETDVKIAEDLIKER</sequence>
<feature type="binding site" evidence="3">
    <location>
        <position position="196"/>
    </location>
    <ligand>
        <name>UDP-N-acetyl-alpha-D-muramoyl-L-alanyl-D-glutamate</name>
        <dbReference type="ChEBI" id="CHEBI:83900"/>
    </ligand>
</feature>
<organism evidence="7 8">
    <name type="scientific">Ligilactobacillus acidipiscis</name>
    <dbReference type="NCBI Taxonomy" id="89059"/>
    <lineage>
        <taxon>Bacteria</taxon>
        <taxon>Bacillati</taxon>
        <taxon>Bacillota</taxon>
        <taxon>Bacilli</taxon>
        <taxon>Lactobacillales</taxon>
        <taxon>Lactobacillaceae</taxon>
        <taxon>Ligilactobacillus</taxon>
    </lineage>
</organism>
<keyword evidence="3" id="KW-0460">Magnesium</keyword>
<evidence type="ECO:0000259" key="6">
    <source>
        <dbReference type="Pfam" id="PF08245"/>
    </source>
</evidence>
<dbReference type="Pfam" id="PF08245">
    <property type="entry name" value="Mur_ligase_M"/>
    <property type="match status" value="1"/>
</dbReference>
<dbReference type="PANTHER" id="PTHR23135">
    <property type="entry name" value="MUR LIGASE FAMILY MEMBER"/>
    <property type="match status" value="1"/>
</dbReference>
<keyword evidence="3 7" id="KW-0436">Ligase</keyword>
<keyword evidence="3" id="KW-0963">Cytoplasm</keyword>
<feature type="modified residue" description="N6-carboxylysine" evidence="3">
    <location>
        <position position="230"/>
    </location>
</feature>
<dbReference type="InterPro" id="IPR004101">
    <property type="entry name" value="Mur_ligase_C"/>
</dbReference>
<dbReference type="InterPro" id="IPR005761">
    <property type="entry name" value="UDP-N-AcMur-Glu-dNH2Pim_ligase"/>
</dbReference>
<keyword evidence="3 4" id="KW-0573">Peptidoglycan synthesis</keyword>
<comment type="cofactor">
    <cofactor evidence="3">
        <name>Mg(2+)</name>
        <dbReference type="ChEBI" id="CHEBI:18420"/>
    </cofactor>
</comment>
<evidence type="ECO:0000313" key="8">
    <source>
        <dbReference type="Proteomes" id="UP000051491"/>
    </source>
</evidence>
<comment type="catalytic activity">
    <reaction evidence="3">
        <text>UDP-N-acetyl-alpha-D-muramoyl-L-alanyl-D-glutamate + L-lysine + ATP = UDP-N-acetyl-alpha-D-muramoyl-L-alanyl-gamma-D-glutamyl-L-lysine + ADP + phosphate + H(+)</text>
        <dbReference type="Rhea" id="RHEA:17969"/>
        <dbReference type="ChEBI" id="CHEBI:15378"/>
        <dbReference type="ChEBI" id="CHEBI:30616"/>
        <dbReference type="ChEBI" id="CHEBI:32551"/>
        <dbReference type="ChEBI" id="CHEBI:43474"/>
        <dbReference type="ChEBI" id="CHEBI:83900"/>
        <dbReference type="ChEBI" id="CHEBI:83903"/>
        <dbReference type="ChEBI" id="CHEBI:456216"/>
        <dbReference type="EC" id="6.3.2.7"/>
    </reaction>
</comment>
<dbReference type="AlphaFoldDB" id="A0A0R2JYS2"/>
<proteinExistence type="inferred from homology"/>
<comment type="similarity">
    <text evidence="2 3">Belongs to the MurCDEF family. MurE subfamily.</text>
</comment>
<dbReference type="PANTHER" id="PTHR23135:SF4">
    <property type="entry name" value="UDP-N-ACETYLMURAMOYL-L-ALANYL-D-GLUTAMATE--2,6-DIAMINOPIMELATE LIGASE MURE HOMOLOG, CHLOROPLASTIC"/>
    <property type="match status" value="1"/>
</dbReference>
<feature type="binding site" evidence="3">
    <location>
        <position position="188"/>
    </location>
    <ligand>
        <name>UDP-N-acetyl-alpha-D-muramoyl-L-alanyl-D-glutamate</name>
        <dbReference type="ChEBI" id="CHEBI:83900"/>
    </ligand>
</feature>
<dbReference type="EMBL" id="JQBK01000051">
    <property type="protein sequence ID" value="KRN82399.1"/>
    <property type="molecule type" value="Genomic_DNA"/>
</dbReference>
<dbReference type="OrthoDB" id="9800958at2"/>
<name>A0A0R2JYS2_9LACO</name>
<accession>A0A0R2JYS2</accession>
<evidence type="ECO:0000313" key="7">
    <source>
        <dbReference type="EMBL" id="KRN82399.1"/>
    </source>
</evidence>
<comment type="pathway">
    <text evidence="1 3 4">Cell wall biogenesis; peptidoglycan biosynthesis.</text>
</comment>
<dbReference type="SUPFAM" id="SSF53623">
    <property type="entry name" value="MurD-like peptide ligases, catalytic domain"/>
    <property type="match status" value="1"/>
</dbReference>
<reference evidence="7 8" key="1">
    <citation type="journal article" date="2015" name="Genome Announc.">
        <title>Expanding the biotechnology potential of lactobacilli through comparative genomics of 213 strains and associated genera.</title>
        <authorList>
            <person name="Sun Z."/>
            <person name="Harris H.M."/>
            <person name="McCann A."/>
            <person name="Guo C."/>
            <person name="Argimon S."/>
            <person name="Zhang W."/>
            <person name="Yang X."/>
            <person name="Jeffery I.B."/>
            <person name="Cooney J.C."/>
            <person name="Kagawa T.F."/>
            <person name="Liu W."/>
            <person name="Song Y."/>
            <person name="Salvetti E."/>
            <person name="Wrobel A."/>
            <person name="Rasinkangas P."/>
            <person name="Parkhill J."/>
            <person name="Rea M.C."/>
            <person name="O'Sullivan O."/>
            <person name="Ritari J."/>
            <person name="Douillard F.P."/>
            <person name="Paul Ross R."/>
            <person name="Yang R."/>
            <person name="Briner A.E."/>
            <person name="Felis G.E."/>
            <person name="de Vos W.M."/>
            <person name="Barrangou R."/>
            <person name="Klaenhammer T.R."/>
            <person name="Caufield P.W."/>
            <person name="Cui Y."/>
            <person name="Zhang H."/>
            <person name="O'Toole P.W."/>
        </authorList>
    </citation>
    <scope>NUCLEOTIDE SEQUENCE [LARGE SCALE GENOMIC DNA]</scope>
    <source>
        <strain evidence="7 8">DSM 15353</strain>
    </source>
</reference>
<feature type="binding site" evidence="3">
    <location>
        <position position="38"/>
    </location>
    <ligand>
        <name>UDP-N-acetyl-alpha-D-muramoyl-L-alanyl-D-glutamate</name>
        <dbReference type="ChEBI" id="CHEBI:83900"/>
    </ligand>
</feature>
<keyword evidence="3 4" id="KW-0131">Cell cycle</keyword>
<comment type="caution">
    <text evidence="7">The sequence shown here is derived from an EMBL/GenBank/DDBJ whole genome shotgun (WGS) entry which is preliminary data.</text>
</comment>
<evidence type="ECO:0000256" key="1">
    <source>
        <dbReference type="ARBA" id="ARBA00004752"/>
    </source>
</evidence>
<feature type="binding site" evidence="3">
    <location>
        <begin position="161"/>
        <end position="162"/>
    </location>
    <ligand>
        <name>UDP-N-acetyl-alpha-D-muramoyl-L-alanyl-D-glutamate</name>
        <dbReference type="ChEBI" id="CHEBI:83900"/>
    </ligand>
</feature>
<comment type="caution">
    <text evidence="3">Lacks conserved residue(s) required for the propagation of feature annotation.</text>
</comment>
<dbReference type="Gene3D" id="3.40.1190.10">
    <property type="entry name" value="Mur-like, catalytic domain"/>
    <property type="match status" value="1"/>
</dbReference>
<feature type="domain" description="Mur ligase central" evidence="6">
    <location>
        <begin position="113"/>
        <end position="334"/>
    </location>
</feature>
<keyword evidence="3 4" id="KW-0961">Cell wall biogenesis/degradation</keyword>
<dbReference type="UniPathway" id="UPA00219"/>
<dbReference type="RefSeq" id="WP_010497597.1">
    <property type="nucleotide sequence ID" value="NZ_JQBK01000051.1"/>
</dbReference>
<dbReference type="InterPro" id="IPR013221">
    <property type="entry name" value="Mur_ligase_cen"/>
</dbReference>
<dbReference type="HAMAP" id="MF_00208">
    <property type="entry name" value="MurE"/>
    <property type="match status" value="1"/>
</dbReference>
<dbReference type="InterPro" id="IPR036615">
    <property type="entry name" value="Mur_ligase_C_dom_sf"/>
</dbReference>
<evidence type="ECO:0000259" key="5">
    <source>
        <dbReference type="Pfam" id="PF02875"/>
    </source>
</evidence>
<comment type="PTM">
    <text evidence="3">Carboxylation is probably crucial for Mg(2+) binding and, consequently, for the gamma-phosphate positioning of ATP.</text>
</comment>
<dbReference type="SUPFAM" id="SSF63418">
    <property type="entry name" value="MurE/MurF N-terminal domain"/>
    <property type="match status" value="1"/>
</dbReference>
<evidence type="ECO:0000256" key="2">
    <source>
        <dbReference type="ARBA" id="ARBA00005898"/>
    </source>
</evidence>
<keyword evidence="3" id="KW-0067">ATP-binding</keyword>
<dbReference type="GO" id="GO:0051301">
    <property type="term" value="P:cell division"/>
    <property type="evidence" value="ECO:0007669"/>
    <property type="project" value="UniProtKB-KW"/>
</dbReference>
<dbReference type="GO" id="GO:0047482">
    <property type="term" value="F:UDP-N-acetylmuramoyl-L-alanyl-D-glutamate-L-lysine ligase activity"/>
    <property type="evidence" value="ECO:0007669"/>
    <property type="project" value="UniProtKB-UniRule"/>
</dbReference>
<dbReference type="Gene3D" id="3.90.190.20">
    <property type="entry name" value="Mur ligase, C-terminal domain"/>
    <property type="match status" value="1"/>
</dbReference>
<evidence type="ECO:0000256" key="4">
    <source>
        <dbReference type="RuleBase" id="RU004135"/>
    </source>
</evidence>
<feature type="domain" description="Mur ligase C-terminal" evidence="5">
    <location>
        <begin position="356"/>
        <end position="484"/>
    </location>
</feature>
<keyword evidence="3 4" id="KW-0133">Cell shape</keyword>
<keyword evidence="3 4" id="KW-0132">Cell division</keyword>
<dbReference type="GO" id="GO:0005524">
    <property type="term" value="F:ATP binding"/>
    <property type="evidence" value="ECO:0007669"/>
    <property type="project" value="UniProtKB-UniRule"/>
</dbReference>
<dbReference type="GO" id="GO:0005737">
    <property type="term" value="C:cytoplasm"/>
    <property type="evidence" value="ECO:0007669"/>
    <property type="project" value="UniProtKB-SubCell"/>
</dbReference>
<dbReference type="NCBIfam" id="NF001130">
    <property type="entry name" value="PRK00139.2-4"/>
    <property type="match status" value="1"/>
</dbReference>
<dbReference type="Gene3D" id="3.40.1390.10">
    <property type="entry name" value="MurE/MurF, N-terminal domain"/>
    <property type="match status" value="1"/>
</dbReference>
<dbReference type="EC" id="6.3.2.7" evidence="3"/>
<dbReference type="Proteomes" id="UP000051491">
    <property type="component" value="Unassembled WGS sequence"/>
</dbReference>